<keyword evidence="7" id="KW-0808">Transferase</keyword>
<keyword evidence="3" id="KW-0547">Nucleotide-binding</keyword>
<dbReference type="RefSeq" id="XP_021865202.2">
    <property type="nucleotide sequence ID" value="XM_022009510.2"/>
</dbReference>
<dbReference type="PROSITE" id="PS00107">
    <property type="entry name" value="PROTEIN_KINASE_ATP"/>
    <property type="match status" value="1"/>
</dbReference>
<proteinExistence type="predicted"/>
<comment type="subcellular location">
    <subcellularLocation>
        <location evidence="1">Cell membrane</location>
    </subcellularLocation>
</comment>
<reference evidence="7" key="2">
    <citation type="submission" date="2025-08" db="UniProtKB">
        <authorList>
            <consortium name="RefSeq"/>
        </authorList>
    </citation>
    <scope>IDENTIFICATION</scope>
    <source>
        <tissue evidence="7">Leaf</tissue>
    </source>
</reference>
<evidence type="ECO:0000256" key="2">
    <source>
        <dbReference type="ARBA" id="ARBA00022475"/>
    </source>
</evidence>
<feature type="region of interest" description="Disordered" evidence="4">
    <location>
        <begin position="431"/>
        <end position="460"/>
    </location>
</feature>
<dbReference type="InterPro" id="IPR017441">
    <property type="entry name" value="Protein_kinase_ATP_BS"/>
</dbReference>
<dbReference type="SUPFAM" id="SSF56112">
    <property type="entry name" value="Protein kinase-like (PK-like)"/>
    <property type="match status" value="1"/>
</dbReference>
<dbReference type="GO" id="GO:0005524">
    <property type="term" value="F:ATP binding"/>
    <property type="evidence" value="ECO:0007669"/>
    <property type="project" value="UniProtKB-UniRule"/>
</dbReference>
<keyword evidence="3" id="KW-0067">ATP-binding</keyword>
<name>A0A9R0JDM9_SPIOL</name>
<feature type="compositionally biased region" description="Basic residues" evidence="4">
    <location>
        <begin position="437"/>
        <end position="448"/>
    </location>
</feature>
<dbReference type="InterPro" id="IPR000719">
    <property type="entry name" value="Prot_kinase_dom"/>
</dbReference>
<dbReference type="PANTHER" id="PTHR45621">
    <property type="entry name" value="OS01G0588500 PROTEIN-RELATED"/>
    <property type="match status" value="1"/>
</dbReference>
<dbReference type="KEGG" id="soe:110803956"/>
<organism evidence="6 7">
    <name type="scientific">Spinacia oleracea</name>
    <name type="common">Spinach</name>
    <dbReference type="NCBI Taxonomy" id="3562"/>
    <lineage>
        <taxon>Eukaryota</taxon>
        <taxon>Viridiplantae</taxon>
        <taxon>Streptophyta</taxon>
        <taxon>Embryophyta</taxon>
        <taxon>Tracheophyta</taxon>
        <taxon>Spermatophyta</taxon>
        <taxon>Magnoliopsida</taxon>
        <taxon>eudicotyledons</taxon>
        <taxon>Gunneridae</taxon>
        <taxon>Pentapetalae</taxon>
        <taxon>Caryophyllales</taxon>
        <taxon>Chenopodiaceae</taxon>
        <taxon>Chenopodioideae</taxon>
        <taxon>Anserineae</taxon>
        <taxon>Spinacia</taxon>
    </lineage>
</organism>
<dbReference type="InterPro" id="IPR050823">
    <property type="entry name" value="Plant_Ser_Thr_Prot_Kinase"/>
</dbReference>
<reference evidence="6" key="1">
    <citation type="journal article" date="2021" name="Nat. Commun.">
        <title>Genomic analyses provide insights into spinach domestication and the genetic basis of agronomic traits.</title>
        <authorList>
            <person name="Cai X."/>
            <person name="Sun X."/>
            <person name="Xu C."/>
            <person name="Sun H."/>
            <person name="Wang X."/>
            <person name="Ge C."/>
            <person name="Zhang Z."/>
            <person name="Wang Q."/>
            <person name="Fei Z."/>
            <person name="Jiao C."/>
            <person name="Wang Q."/>
        </authorList>
    </citation>
    <scope>NUCLEOTIDE SEQUENCE [LARGE SCALE GENOMIC DNA]</scope>
    <source>
        <strain evidence="6">cv. Varoflay</strain>
    </source>
</reference>
<evidence type="ECO:0000313" key="7">
    <source>
        <dbReference type="RefSeq" id="XP_021865202.2"/>
    </source>
</evidence>
<dbReference type="Gene3D" id="3.30.200.20">
    <property type="entry name" value="Phosphorylase Kinase, domain 1"/>
    <property type="match status" value="1"/>
</dbReference>
<keyword evidence="2" id="KW-1003">Cell membrane</keyword>
<dbReference type="GO" id="GO:0004674">
    <property type="term" value="F:protein serine/threonine kinase activity"/>
    <property type="evidence" value="ECO:0007669"/>
    <property type="project" value="UniProtKB-EC"/>
</dbReference>
<gene>
    <name evidence="7" type="primary">LOC110803956</name>
</gene>
<evidence type="ECO:0000256" key="3">
    <source>
        <dbReference type="PROSITE-ProRule" id="PRU10141"/>
    </source>
</evidence>
<accession>A0A9R0JDM9</accession>
<dbReference type="AlphaFoldDB" id="A0A9R0JDM9"/>
<evidence type="ECO:0000313" key="6">
    <source>
        <dbReference type="Proteomes" id="UP000813463"/>
    </source>
</evidence>
<evidence type="ECO:0000259" key="5">
    <source>
        <dbReference type="PROSITE" id="PS50011"/>
    </source>
</evidence>
<evidence type="ECO:0000256" key="1">
    <source>
        <dbReference type="ARBA" id="ARBA00004236"/>
    </source>
</evidence>
<dbReference type="InterPro" id="IPR011009">
    <property type="entry name" value="Kinase-like_dom_sf"/>
</dbReference>
<keyword evidence="2" id="KW-0472">Membrane</keyword>
<dbReference type="PROSITE" id="PS50011">
    <property type="entry name" value="PROTEIN_KINASE_DOM"/>
    <property type="match status" value="1"/>
</dbReference>
<dbReference type="Proteomes" id="UP000813463">
    <property type="component" value="Chromosome 1"/>
</dbReference>
<evidence type="ECO:0000256" key="4">
    <source>
        <dbReference type="SAM" id="MobiDB-lite"/>
    </source>
</evidence>
<dbReference type="CDD" id="cd14066">
    <property type="entry name" value="STKc_IRAK"/>
    <property type="match status" value="1"/>
</dbReference>
<dbReference type="Pfam" id="PF07714">
    <property type="entry name" value="PK_Tyr_Ser-Thr"/>
    <property type="match status" value="1"/>
</dbReference>
<keyword evidence="7" id="KW-0418">Kinase</keyword>
<dbReference type="GO" id="GO:0005886">
    <property type="term" value="C:plasma membrane"/>
    <property type="evidence" value="ECO:0007669"/>
    <property type="project" value="UniProtKB-SubCell"/>
</dbReference>
<feature type="binding site" evidence="3">
    <location>
        <position position="113"/>
    </location>
    <ligand>
        <name>ATP</name>
        <dbReference type="ChEBI" id="CHEBI:30616"/>
    </ligand>
</feature>
<keyword evidence="6" id="KW-1185">Reference proteome</keyword>
<dbReference type="InterPro" id="IPR001245">
    <property type="entry name" value="Ser-Thr/Tyr_kinase_cat_dom"/>
</dbReference>
<protein>
    <submittedName>
        <fullName evidence="7">Serine/threonine-protein kinase RIPK</fullName>
    </submittedName>
</protein>
<dbReference type="Gene3D" id="1.10.510.10">
    <property type="entry name" value="Transferase(Phosphotransferase) domain 1"/>
    <property type="match status" value="1"/>
</dbReference>
<dbReference type="GeneID" id="110803956"/>
<feature type="domain" description="Protein kinase" evidence="5">
    <location>
        <begin position="78"/>
        <end position="360"/>
    </location>
</feature>
<feature type="compositionally biased region" description="Basic and acidic residues" evidence="4">
    <location>
        <begin position="449"/>
        <end position="460"/>
    </location>
</feature>
<sequence length="460" mass="51824">MALKMAMCCFSNTLDTNDELVHPKQTPLPSPQRVSHLGLTNTYLYTSDMSINELSNSIPGSNLHVFSHDELRLITNNFSLSNFLGEGGFGAVYKGFLHDSLRPGLEAQAVAVKVLDLEGTQGHKEWLAEVIYLAQLRHPNLVKLIGYSCENDQRLLVYEFMARGNLDKQLFSRRSVPLPWLTRIKVALEAAKGLDFLHELNKPVIFRDFKAANILLNADYTAKLSDFGFARDGPGEDKSHVSTKNIVGTHGYAAPEYIMTGHLTTMSDVYSFGVVLLEILTGRRCMDKKRPKKEQSLVEWGRPLLKDPRKIEGLMDPRLDGQYSIEGSKIAAQLAYQCLSKHPKTRPKMSAVIKVLEPLLELNDMPFGGTFVYVVPKEGTQVITKKEQSLLCDVKDEDVNIIDVKNEVVKVELEEKEVEIGENNKQEEVQIGEKQRIREHRRSLRSRAVKSDSDLCKAQQ</sequence>